<evidence type="ECO:0000313" key="11">
    <source>
        <dbReference type="EMBL" id="KAJ2896813.1"/>
    </source>
</evidence>
<evidence type="ECO:0000256" key="5">
    <source>
        <dbReference type="ARBA" id="ARBA00022898"/>
    </source>
</evidence>
<dbReference type="GO" id="GO:0030170">
    <property type="term" value="F:pyridoxal phosphate binding"/>
    <property type="evidence" value="ECO:0007669"/>
    <property type="project" value="InterPro"/>
</dbReference>
<dbReference type="PANTHER" id="PTHR11808:SF15">
    <property type="entry name" value="CYSTATHIONINE GAMMA-LYASE"/>
    <property type="match status" value="1"/>
</dbReference>
<dbReference type="Proteomes" id="UP001201980">
    <property type="component" value="Unassembled WGS sequence"/>
</dbReference>
<dbReference type="PANTHER" id="PTHR11808">
    <property type="entry name" value="TRANS-SULFURATION ENZYME FAMILY MEMBER"/>
    <property type="match status" value="1"/>
</dbReference>
<sequence length="418" mass="44782">MGSSQPVDPVHTPPPAPPARDHFGTLAVHAGAPHDAVTGAVIEPISLSTTFQQTGLGKPVGEYEYSRSSNPNRDNFEKAIASLEHAKYALAFSSGSATTAIVLQSLAQGSHVVSVSDVYGGTHRYFTQVAHAHNVKVTFTSAIEDDISDLIRPETKLIWIESPSNPTLKLVDIRRVVTQAHEHGILVVVDNTFLSPYIQNPINHGADIVVHSVTKYINGHSDVVMGAAAFNRDDLRKKLAFLQNAIGAVPSAFDCWLAHRGVKTLHLRAERASTNAQAIAEHLEQSEYVVKGGVNYPGLDSHPHRAVAIKQHLNGLGGGMLSFRIQGGHAAAERFCQTTRIFTLAESLGGIESLVEVPSAMTHAGIPQDQRESIGVYDDLIRVSCGIEDVRDLLVDVQNALEIAVVGSKVGNGVGNSH</sequence>
<feature type="region of interest" description="Disordered" evidence="10">
    <location>
        <begin position="1"/>
        <end position="23"/>
    </location>
</feature>
<dbReference type="GO" id="GO:0004123">
    <property type="term" value="F:cystathionine gamma-lyase activity"/>
    <property type="evidence" value="ECO:0007669"/>
    <property type="project" value="TreeGrafter"/>
</dbReference>
<evidence type="ECO:0000256" key="3">
    <source>
        <dbReference type="ARBA" id="ARBA00009077"/>
    </source>
</evidence>
<evidence type="ECO:0000256" key="1">
    <source>
        <dbReference type="ARBA" id="ARBA00001933"/>
    </source>
</evidence>
<evidence type="ECO:0000256" key="4">
    <source>
        <dbReference type="ARBA" id="ARBA00012085"/>
    </source>
</evidence>
<dbReference type="GO" id="GO:0019343">
    <property type="term" value="P:cysteine biosynthetic process via cystathionine"/>
    <property type="evidence" value="ECO:0007669"/>
    <property type="project" value="TreeGrafter"/>
</dbReference>
<evidence type="ECO:0000256" key="8">
    <source>
        <dbReference type="PIRSR" id="PIRSR001434-2"/>
    </source>
</evidence>
<dbReference type="AlphaFoldDB" id="A0AAD5RKX3"/>
<feature type="compositionally biased region" description="Low complexity" evidence="10">
    <location>
        <begin position="1"/>
        <end position="10"/>
    </location>
</feature>
<dbReference type="FunFam" id="3.40.640.10:FF:000043">
    <property type="entry name" value="Cystathionine gamma-lyase"/>
    <property type="match status" value="1"/>
</dbReference>
<organism evidence="11 12">
    <name type="scientific">Zalerion maritima</name>
    <dbReference type="NCBI Taxonomy" id="339359"/>
    <lineage>
        <taxon>Eukaryota</taxon>
        <taxon>Fungi</taxon>
        <taxon>Dikarya</taxon>
        <taxon>Ascomycota</taxon>
        <taxon>Pezizomycotina</taxon>
        <taxon>Sordariomycetes</taxon>
        <taxon>Lulworthiomycetidae</taxon>
        <taxon>Lulworthiales</taxon>
        <taxon>Lulworthiaceae</taxon>
        <taxon>Zalerion</taxon>
    </lineage>
</organism>
<dbReference type="SUPFAM" id="SSF53383">
    <property type="entry name" value="PLP-dependent transferases"/>
    <property type="match status" value="1"/>
</dbReference>
<keyword evidence="12" id="KW-1185">Reference proteome</keyword>
<dbReference type="InterPro" id="IPR000277">
    <property type="entry name" value="Cys/Met-Metab_PyrdxlP-dep_enz"/>
</dbReference>
<dbReference type="InterPro" id="IPR015422">
    <property type="entry name" value="PyrdxlP-dep_Trfase_small"/>
</dbReference>
<evidence type="ECO:0000256" key="6">
    <source>
        <dbReference type="ARBA" id="ARBA00023192"/>
    </source>
</evidence>
<evidence type="ECO:0000256" key="10">
    <source>
        <dbReference type="SAM" id="MobiDB-lite"/>
    </source>
</evidence>
<dbReference type="Gene3D" id="3.90.1150.10">
    <property type="entry name" value="Aspartate Aminotransferase, domain 1"/>
    <property type="match status" value="1"/>
</dbReference>
<feature type="modified residue" description="N6-(pyridoxal phosphate)lysine" evidence="8">
    <location>
        <position position="215"/>
    </location>
</feature>
<name>A0AAD5RKX3_9PEZI</name>
<dbReference type="InterPro" id="IPR015424">
    <property type="entry name" value="PyrdxlP-dep_Trfase"/>
</dbReference>
<comment type="similarity">
    <text evidence="3 9">Belongs to the trans-sulfuration enzymes family.</text>
</comment>
<keyword evidence="5 8" id="KW-0663">Pyridoxal phosphate</keyword>
<dbReference type="CDD" id="cd00614">
    <property type="entry name" value="CGS_like"/>
    <property type="match status" value="1"/>
</dbReference>
<comment type="pathway">
    <text evidence="2">Amino-acid biosynthesis; L-cysteine biosynthesis; L-cysteine from L-homocysteine and L-serine: step 2/2.</text>
</comment>
<protein>
    <recommendedName>
        <fullName evidence="4">cystathionine gamma-lyase</fullName>
        <ecNumber evidence="4">4.4.1.1</ecNumber>
    </recommendedName>
    <alternativeName>
        <fullName evidence="7">Gamma-cystathionase</fullName>
    </alternativeName>
</protein>
<accession>A0AAD5RKX3</accession>
<dbReference type="Pfam" id="PF01053">
    <property type="entry name" value="Cys_Met_Meta_PP"/>
    <property type="match status" value="1"/>
</dbReference>
<keyword evidence="6" id="KW-0028">Amino-acid biosynthesis</keyword>
<keyword evidence="6" id="KW-0198">Cysteine biosynthesis</keyword>
<dbReference type="GO" id="GO:0005737">
    <property type="term" value="C:cytoplasm"/>
    <property type="evidence" value="ECO:0007669"/>
    <property type="project" value="TreeGrafter"/>
</dbReference>
<dbReference type="PIRSF" id="PIRSF001434">
    <property type="entry name" value="CGS"/>
    <property type="match status" value="1"/>
</dbReference>
<dbReference type="EMBL" id="JAKWBI020000311">
    <property type="protein sequence ID" value="KAJ2896813.1"/>
    <property type="molecule type" value="Genomic_DNA"/>
</dbReference>
<dbReference type="EC" id="4.4.1.1" evidence="4"/>
<reference evidence="11" key="1">
    <citation type="submission" date="2022-07" db="EMBL/GenBank/DDBJ databases">
        <title>Draft genome sequence of Zalerion maritima ATCC 34329, a (micro)plastics degrading marine fungus.</title>
        <authorList>
            <person name="Paco A."/>
            <person name="Goncalves M.F.M."/>
            <person name="Rocha-Santos T.A.P."/>
            <person name="Alves A."/>
        </authorList>
    </citation>
    <scope>NUCLEOTIDE SEQUENCE</scope>
    <source>
        <strain evidence="11">ATCC 34329</strain>
    </source>
</reference>
<gene>
    <name evidence="11" type="ORF">MKZ38_005224</name>
</gene>
<evidence type="ECO:0000313" key="12">
    <source>
        <dbReference type="Proteomes" id="UP001201980"/>
    </source>
</evidence>
<dbReference type="InterPro" id="IPR015421">
    <property type="entry name" value="PyrdxlP-dep_Trfase_major"/>
</dbReference>
<dbReference type="GO" id="GO:0019346">
    <property type="term" value="P:transsulfuration"/>
    <property type="evidence" value="ECO:0007669"/>
    <property type="project" value="InterPro"/>
</dbReference>
<proteinExistence type="inferred from homology"/>
<comment type="caution">
    <text evidence="11">The sequence shown here is derived from an EMBL/GenBank/DDBJ whole genome shotgun (WGS) entry which is preliminary data.</text>
</comment>
<comment type="cofactor">
    <cofactor evidence="1 9">
        <name>pyridoxal 5'-phosphate</name>
        <dbReference type="ChEBI" id="CHEBI:597326"/>
    </cofactor>
</comment>
<evidence type="ECO:0000256" key="7">
    <source>
        <dbReference type="ARBA" id="ARBA00029853"/>
    </source>
</evidence>
<evidence type="ECO:0000256" key="2">
    <source>
        <dbReference type="ARBA" id="ARBA00005038"/>
    </source>
</evidence>
<evidence type="ECO:0000256" key="9">
    <source>
        <dbReference type="RuleBase" id="RU362118"/>
    </source>
</evidence>
<dbReference type="Gene3D" id="3.40.640.10">
    <property type="entry name" value="Type I PLP-dependent aspartate aminotransferase-like (Major domain)"/>
    <property type="match status" value="1"/>
</dbReference>